<feature type="chain" id="PRO_5034316942" evidence="2">
    <location>
        <begin position="21"/>
        <end position="365"/>
    </location>
</feature>
<gene>
    <name evidence="3" type="ORF">MSAN_00373100</name>
</gene>
<proteinExistence type="predicted"/>
<feature type="signal peptide" evidence="2">
    <location>
        <begin position="1"/>
        <end position="20"/>
    </location>
</feature>
<dbReference type="EMBL" id="JACAZH010000002">
    <property type="protein sequence ID" value="KAF7374870.1"/>
    <property type="molecule type" value="Genomic_DNA"/>
</dbReference>
<dbReference type="Proteomes" id="UP000623467">
    <property type="component" value="Unassembled WGS sequence"/>
</dbReference>
<accession>A0A8H6ZFV0</accession>
<protein>
    <submittedName>
        <fullName evidence="3">Uncharacterized protein</fullName>
    </submittedName>
</protein>
<sequence length="365" mass="37056">MFFKLHAVIFAISILPVTLGRPFDSDETHLKRVHRPAMVRVQVVRAQVVQRDFSATCTTCATRTVTVSGTATASAAFTVTFGSPPTATAAPNATGNFGSCSVPEIEFGAGFDGRKETSFRPVDQVSYNHASADDVGTITGFICDALINTCGADSIARATCAQAQAAAAAEIPQQGIDADAFNAVFGIQTNFKDVEALDDNGNPISTNSSATASTSSIATETTSSEATTITTSATTGQTVSTVSETPTSSTSHVSATHTSHATVVQSSTESAPTSAASSSASNNLQSFTGALGGISAQAVVTSGSQFQVVGNSLFNTKTDALSRSCDDQQNACADAANAAGNKGSLTVAACNTQLADCKAANGVTT</sequence>
<organism evidence="3 4">
    <name type="scientific">Mycena sanguinolenta</name>
    <dbReference type="NCBI Taxonomy" id="230812"/>
    <lineage>
        <taxon>Eukaryota</taxon>
        <taxon>Fungi</taxon>
        <taxon>Dikarya</taxon>
        <taxon>Basidiomycota</taxon>
        <taxon>Agaricomycotina</taxon>
        <taxon>Agaricomycetes</taxon>
        <taxon>Agaricomycetidae</taxon>
        <taxon>Agaricales</taxon>
        <taxon>Marasmiineae</taxon>
        <taxon>Mycenaceae</taxon>
        <taxon>Mycena</taxon>
    </lineage>
</organism>
<name>A0A8H6ZFV0_9AGAR</name>
<reference evidence="3" key="1">
    <citation type="submission" date="2020-05" db="EMBL/GenBank/DDBJ databases">
        <title>Mycena genomes resolve the evolution of fungal bioluminescence.</title>
        <authorList>
            <person name="Tsai I.J."/>
        </authorList>
    </citation>
    <scope>NUCLEOTIDE SEQUENCE</scope>
    <source>
        <strain evidence="3">160909Yilan</strain>
    </source>
</reference>
<dbReference type="AlphaFoldDB" id="A0A8H6ZFV0"/>
<evidence type="ECO:0000256" key="2">
    <source>
        <dbReference type="SAM" id="SignalP"/>
    </source>
</evidence>
<comment type="caution">
    <text evidence="3">The sequence shown here is derived from an EMBL/GenBank/DDBJ whole genome shotgun (WGS) entry which is preliminary data.</text>
</comment>
<keyword evidence="4" id="KW-1185">Reference proteome</keyword>
<evidence type="ECO:0000313" key="4">
    <source>
        <dbReference type="Proteomes" id="UP000623467"/>
    </source>
</evidence>
<feature type="compositionally biased region" description="Low complexity" evidence="1">
    <location>
        <begin position="205"/>
        <end position="281"/>
    </location>
</feature>
<evidence type="ECO:0000256" key="1">
    <source>
        <dbReference type="SAM" id="MobiDB-lite"/>
    </source>
</evidence>
<dbReference type="OrthoDB" id="2507450at2759"/>
<feature type="region of interest" description="Disordered" evidence="1">
    <location>
        <begin position="202"/>
        <end position="282"/>
    </location>
</feature>
<keyword evidence="2" id="KW-0732">Signal</keyword>
<evidence type="ECO:0000313" key="3">
    <source>
        <dbReference type="EMBL" id="KAF7374870.1"/>
    </source>
</evidence>